<evidence type="ECO:0000256" key="11">
    <source>
        <dbReference type="ARBA" id="ARBA00023065"/>
    </source>
</evidence>
<keyword evidence="7 14" id="KW-0999">Mitochondrion inner membrane</keyword>
<evidence type="ECO:0000256" key="13">
    <source>
        <dbReference type="ARBA" id="ARBA00023136"/>
    </source>
</evidence>
<proteinExistence type="inferred from homology"/>
<dbReference type="OrthoDB" id="10039145at2759"/>
<evidence type="ECO:0000256" key="4">
    <source>
        <dbReference type="ARBA" id="ARBA00022448"/>
    </source>
</evidence>
<comment type="function">
    <text evidence="14">Essential regulatory subunit of the mitochondrial calcium uniporter complex (uniplex), a complex that mediates calcium uptake into mitochondria.</text>
</comment>
<dbReference type="GO" id="GO:0051560">
    <property type="term" value="P:mitochondrial calcium ion homeostasis"/>
    <property type="evidence" value="ECO:0007669"/>
    <property type="project" value="UniProtKB-UniRule"/>
</dbReference>
<keyword evidence="16" id="KW-1185">Reference proteome</keyword>
<keyword evidence="8 14" id="KW-0106">Calcium</keyword>
<gene>
    <name evidence="15" type="primary">Acey_s0388.g500</name>
    <name evidence="15" type="synonym">Acey-tag-299</name>
    <name evidence="15" type="ORF">Y032_0388g500</name>
</gene>
<keyword evidence="13" id="KW-0472">Membrane</keyword>
<organism evidence="15 16">
    <name type="scientific">Ancylostoma ceylanicum</name>
    <dbReference type="NCBI Taxonomy" id="53326"/>
    <lineage>
        <taxon>Eukaryota</taxon>
        <taxon>Metazoa</taxon>
        <taxon>Ecdysozoa</taxon>
        <taxon>Nematoda</taxon>
        <taxon>Chromadorea</taxon>
        <taxon>Rhabditida</taxon>
        <taxon>Rhabditina</taxon>
        <taxon>Rhabditomorpha</taxon>
        <taxon>Strongyloidea</taxon>
        <taxon>Ancylostomatidae</taxon>
        <taxon>Ancylostomatinae</taxon>
        <taxon>Ancylostoma</taxon>
    </lineage>
</organism>
<dbReference type="AlphaFoldDB" id="A0A016RTE5"/>
<evidence type="ECO:0000256" key="14">
    <source>
        <dbReference type="RuleBase" id="RU369077"/>
    </source>
</evidence>
<keyword evidence="9 14" id="KW-0809">Transit peptide</keyword>
<evidence type="ECO:0000256" key="1">
    <source>
        <dbReference type="ARBA" id="ARBA00004434"/>
    </source>
</evidence>
<evidence type="ECO:0000256" key="10">
    <source>
        <dbReference type="ARBA" id="ARBA00022989"/>
    </source>
</evidence>
<comment type="subunit">
    <text evidence="14">Component of the uniplex complex. Interacts (via the transmembrane region) with MCU (via the first transmembrane region); the interaction is direct.</text>
</comment>
<name>A0A016RTE5_9BILA</name>
<dbReference type="Pfam" id="PF10161">
    <property type="entry name" value="DDDD"/>
    <property type="match status" value="1"/>
</dbReference>
<dbReference type="STRING" id="53326.A0A016RTE5"/>
<evidence type="ECO:0000256" key="6">
    <source>
        <dbReference type="ARBA" id="ARBA00022692"/>
    </source>
</evidence>
<evidence type="ECO:0000256" key="5">
    <source>
        <dbReference type="ARBA" id="ARBA00022568"/>
    </source>
</evidence>
<keyword evidence="5 14" id="KW-0109">Calcium transport</keyword>
<dbReference type="InterPro" id="IPR018782">
    <property type="entry name" value="MCU_reg"/>
</dbReference>
<keyword evidence="12 14" id="KW-0496">Mitochondrion</keyword>
<reference evidence="16" key="1">
    <citation type="journal article" date="2015" name="Nat. Genet.">
        <title>The genome and transcriptome of the zoonotic hookworm Ancylostoma ceylanicum identify infection-specific gene families.</title>
        <authorList>
            <person name="Schwarz E.M."/>
            <person name="Hu Y."/>
            <person name="Antoshechkin I."/>
            <person name="Miller M.M."/>
            <person name="Sternberg P.W."/>
            <person name="Aroian R.V."/>
        </authorList>
    </citation>
    <scope>NUCLEOTIDE SEQUENCE</scope>
    <source>
        <strain evidence="16">HY135</strain>
    </source>
</reference>
<dbReference type="EMBL" id="JARK01001724">
    <property type="protein sequence ID" value="EYB81264.1"/>
    <property type="molecule type" value="Genomic_DNA"/>
</dbReference>
<comment type="subcellular location">
    <subcellularLocation>
        <location evidence="1 14">Mitochondrion inner membrane</location>
        <topology evidence="1 14">Single-pass membrane protein</topology>
    </subcellularLocation>
</comment>
<keyword evidence="11 14" id="KW-0406">Ion transport</keyword>
<dbReference type="PANTHER" id="PTHR33904">
    <property type="entry name" value="ESSENTIAL MCU REGULATOR, MITOCHONDRIAL"/>
    <property type="match status" value="1"/>
</dbReference>
<keyword evidence="4 14" id="KW-0813">Transport</keyword>
<comment type="similarity">
    <text evidence="2 14">Belongs to the SMDT1/EMRE family.</text>
</comment>
<evidence type="ECO:0000256" key="12">
    <source>
        <dbReference type="ARBA" id="ARBA00023128"/>
    </source>
</evidence>
<sequence>MNIQTAARGILRVFFDSLAPSASSGGYGSTIKGVGLRPVQNRAVLLKGRSTCKEEPVLMQTLNNTQVHLTHSMQNPKMLKLCLVAASSLYFGGFIAHKGASYLEENEIFVPADDDDDD</sequence>
<accession>A0A016RTE5</accession>
<dbReference type="GO" id="GO:0036444">
    <property type="term" value="P:calcium import into the mitochondrion"/>
    <property type="evidence" value="ECO:0007669"/>
    <property type="project" value="UniProtKB-UniRule"/>
</dbReference>
<evidence type="ECO:0000313" key="15">
    <source>
        <dbReference type="EMBL" id="EYB81264.1"/>
    </source>
</evidence>
<protein>
    <recommendedName>
        <fullName evidence="3 14">Essential MCU regulator, mitochondrial</fullName>
    </recommendedName>
    <alternativeName>
        <fullName evidence="14">Single-pass membrane protein with aspartate-rich tail 1, mitochondrial</fullName>
    </alternativeName>
</protein>
<evidence type="ECO:0000256" key="2">
    <source>
        <dbReference type="ARBA" id="ARBA00008958"/>
    </source>
</evidence>
<comment type="caution">
    <text evidence="15">The sequence shown here is derived from an EMBL/GenBank/DDBJ whole genome shotgun (WGS) entry which is preliminary data.</text>
</comment>
<dbReference type="Proteomes" id="UP000024635">
    <property type="component" value="Unassembled WGS sequence"/>
</dbReference>
<evidence type="ECO:0000256" key="7">
    <source>
        <dbReference type="ARBA" id="ARBA00022792"/>
    </source>
</evidence>
<evidence type="ECO:0000256" key="9">
    <source>
        <dbReference type="ARBA" id="ARBA00022946"/>
    </source>
</evidence>
<evidence type="ECO:0000256" key="3">
    <source>
        <dbReference type="ARBA" id="ARBA00022180"/>
    </source>
</evidence>
<dbReference type="PANTHER" id="PTHR33904:SF1">
    <property type="entry name" value="ESSENTIAL MCU REGULATOR, MITOCHONDRIAL"/>
    <property type="match status" value="1"/>
</dbReference>
<dbReference type="GO" id="GO:1990246">
    <property type="term" value="C:uniplex complex"/>
    <property type="evidence" value="ECO:0007669"/>
    <property type="project" value="UniProtKB-UniRule"/>
</dbReference>
<keyword evidence="6" id="KW-0812">Transmembrane</keyword>
<keyword evidence="10" id="KW-1133">Transmembrane helix</keyword>
<evidence type="ECO:0000313" key="16">
    <source>
        <dbReference type="Proteomes" id="UP000024635"/>
    </source>
</evidence>
<evidence type="ECO:0000256" key="8">
    <source>
        <dbReference type="ARBA" id="ARBA00022837"/>
    </source>
</evidence>